<protein>
    <submittedName>
        <fullName evidence="1">Uncharacterized protein</fullName>
    </submittedName>
</protein>
<name>A0A4Y2TLT2_ARAVE</name>
<gene>
    <name evidence="1" type="ORF">AVEN_35903_1</name>
</gene>
<accession>A0A4Y2TLT2</accession>
<proteinExistence type="predicted"/>
<dbReference type="AlphaFoldDB" id="A0A4Y2TLT2"/>
<sequence length="82" mass="9274">MCALAKNCALYDRAGCWRTSLFSSKLYTNVVQFPLKGLKKGNLFHLLEVGLVTLTSRFEATRGLFWDGPRQFGPRSNDEDDT</sequence>
<dbReference type="EMBL" id="BGPR01029655">
    <property type="protein sequence ID" value="GBO01579.1"/>
    <property type="molecule type" value="Genomic_DNA"/>
</dbReference>
<keyword evidence="2" id="KW-1185">Reference proteome</keyword>
<reference evidence="1 2" key="1">
    <citation type="journal article" date="2019" name="Sci. Rep.">
        <title>Orb-weaving spider Araneus ventricosus genome elucidates the spidroin gene catalogue.</title>
        <authorList>
            <person name="Kono N."/>
            <person name="Nakamura H."/>
            <person name="Ohtoshi R."/>
            <person name="Moran D.A.P."/>
            <person name="Shinohara A."/>
            <person name="Yoshida Y."/>
            <person name="Fujiwara M."/>
            <person name="Mori M."/>
            <person name="Tomita M."/>
            <person name="Arakawa K."/>
        </authorList>
    </citation>
    <scope>NUCLEOTIDE SEQUENCE [LARGE SCALE GENOMIC DNA]</scope>
</reference>
<evidence type="ECO:0000313" key="2">
    <source>
        <dbReference type="Proteomes" id="UP000499080"/>
    </source>
</evidence>
<comment type="caution">
    <text evidence="1">The sequence shown here is derived from an EMBL/GenBank/DDBJ whole genome shotgun (WGS) entry which is preliminary data.</text>
</comment>
<organism evidence="1 2">
    <name type="scientific">Araneus ventricosus</name>
    <name type="common">Orbweaver spider</name>
    <name type="synonym">Epeira ventricosa</name>
    <dbReference type="NCBI Taxonomy" id="182803"/>
    <lineage>
        <taxon>Eukaryota</taxon>
        <taxon>Metazoa</taxon>
        <taxon>Ecdysozoa</taxon>
        <taxon>Arthropoda</taxon>
        <taxon>Chelicerata</taxon>
        <taxon>Arachnida</taxon>
        <taxon>Araneae</taxon>
        <taxon>Araneomorphae</taxon>
        <taxon>Entelegynae</taxon>
        <taxon>Araneoidea</taxon>
        <taxon>Araneidae</taxon>
        <taxon>Araneus</taxon>
    </lineage>
</organism>
<evidence type="ECO:0000313" key="1">
    <source>
        <dbReference type="EMBL" id="GBO01579.1"/>
    </source>
</evidence>
<dbReference type="Proteomes" id="UP000499080">
    <property type="component" value="Unassembled WGS sequence"/>
</dbReference>